<reference evidence="7" key="1">
    <citation type="submission" date="2020-07" db="EMBL/GenBank/DDBJ databases">
        <title>Multicomponent nature underlies the extraordinary mechanical properties of spider dragline silk.</title>
        <authorList>
            <person name="Kono N."/>
            <person name="Nakamura H."/>
            <person name="Mori M."/>
            <person name="Yoshida Y."/>
            <person name="Ohtoshi R."/>
            <person name="Malay A.D."/>
            <person name="Moran D.A.P."/>
            <person name="Tomita M."/>
            <person name="Numata K."/>
            <person name="Arakawa K."/>
        </authorList>
    </citation>
    <scope>NUCLEOTIDE SEQUENCE</scope>
</reference>
<dbReference type="CDD" id="cd16448">
    <property type="entry name" value="RING-H2"/>
    <property type="match status" value="1"/>
</dbReference>
<comment type="caution">
    <text evidence="7">The sequence shown here is derived from an EMBL/GenBank/DDBJ whole genome shotgun (WGS) entry which is preliminary data.</text>
</comment>
<organism evidence="7 8">
    <name type="scientific">Trichonephila clavata</name>
    <name type="common">Joro spider</name>
    <name type="synonym">Nephila clavata</name>
    <dbReference type="NCBI Taxonomy" id="2740835"/>
    <lineage>
        <taxon>Eukaryota</taxon>
        <taxon>Metazoa</taxon>
        <taxon>Ecdysozoa</taxon>
        <taxon>Arthropoda</taxon>
        <taxon>Chelicerata</taxon>
        <taxon>Arachnida</taxon>
        <taxon>Araneae</taxon>
        <taxon>Araneomorphae</taxon>
        <taxon>Entelegynae</taxon>
        <taxon>Araneoidea</taxon>
        <taxon>Nephilidae</taxon>
        <taxon>Trichonephila</taxon>
    </lineage>
</organism>
<dbReference type="InterPro" id="IPR013083">
    <property type="entry name" value="Znf_RING/FYVE/PHD"/>
</dbReference>
<dbReference type="AlphaFoldDB" id="A0A8X6JK08"/>
<evidence type="ECO:0000313" key="7">
    <source>
        <dbReference type="EMBL" id="GFR28433.1"/>
    </source>
</evidence>
<proteinExistence type="predicted"/>
<feature type="compositionally biased region" description="Acidic residues" evidence="5">
    <location>
        <begin position="64"/>
        <end position="74"/>
    </location>
</feature>
<dbReference type="SUPFAM" id="SSF57850">
    <property type="entry name" value="RING/U-box"/>
    <property type="match status" value="1"/>
</dbReference>
<dbReference type="InterPro" id="IPR001841">
    <property type="entry name" value="Znf_RING"/>
</dbReference>
<evidence type="ECO:0000256" key="2">
    <source>
        <dbReference type="ARBA" id="ARBA00022771"/>
    </source>
</evidence>
<accession>A0A8X6JK08</accession>
<evidence type="ECO:0000256" key="4">
    <source>
        <dbReference type="PROSITE-ProRule" id="PRU00175"/>
    </source>
</evidence>
<keyword evidence="1" id="KW-0479">Metal-binding</keyword>
<dbReference type="PANTHER" id="PTHR45969">
    <property type="entry name" value="RING ZINC FINGER PROTEIN-RELATED"/>
    <property type="match status" value="1"/>
</dbReference>
<evidence type="ECO:0000259" key="6">
    <source>
        <dbReference type="PROSITE" id="PS50089"/>
    </source>
</evidence>
<evidence type="ECO:0000256" key="5">
    <source>
        <dbReference type="SAM" id="MobiDB-lite"/>
    </source>
</evidence>
<dbReference type="Proteomes" id="UP000887116">
    <property type="component" value="Unassembled WGS sequence"/>
</dbReference>
<dbReference type="SMART" id="SM00184">
    <property type="entry name" value="RING"/>
    <property type="match status" value="1"/>
</dbReference>
<dbReference type="GO" id="GO:0008270">
    <property type="term" value="F:zinc ion binding"/>
    <property type="evidence" value="ECO:0007669"/>
    <property type="project" value="UniProtKB-KW"/>
</dbReference>
<dbReference type="GO" id="GO:0016567">
    <property type="term" value="P:protein ubiquitination"/>
    <property type="evidence" value="ECO:0007669"/>
    <property type="project" value="TreeGrafter"/>
</dbReference>
<dbReference type="Pfam" id="PF13639">
    <property type="entry name" value="zf-RING_2"/>
    <property type="match status" value="1"/>
</dbReference>
<name>A0A8X6JK08_TRICU</name>
<evidence type="ECO:0000256" key="3">
    <source>
        <dbReference type="ARBA" id="ARBA00022833"/>
    </source>
</evidence>
<dbReference type="GO" id="GO:0061630">
    <property type="term" value="F:ubiquitin protein ligase activity"/>
    <property type="evidence" value="ECO:0007669"/>
    <property type="project" value="TreeGrafter"/>
</dbReference>
<dbReference type="PROSITE" id="PS50089">
    <property type="entry name" value="ZF_RING_2"/>
    <property type="match status" value="1"/>
</dbReference>
<keyword evidence="3" id="KW-0862">Zinc</keyword>
<keyword evidence="8" id="KW-1185">Reference proteome</keyword>
<feature type="region of interest" description="Disordered" evidence="5">
    <location>
        <begin position="60"/>
        <end position="80"/>
    </location>
</feature>
<protein>
    <recommendedName>
        <fullName evidence="6">RING-type domain-containing protein</fullName>
    </recommendedName>
</protein>
<dbReference type="EMBL" id="BMAO01009061">
    <property type="protein sequence ID" value="GFR28433.1"/>
    <property type="molecule type" value="Genomic_DNA"/>
</dbReference>
<dbReference type="PANTHER" id="PTHR45969:SF69">
    <property type="entry name" value="FINGER DOMAIN PROTEIN, PUTATIVE (AFU_ORTHOLOGUE AFUA_3G12190)-RELATED"/>
    <property type="match status" value="1"/>
</dbReference>
<feature type="domain" description="RING-type" evidence="6">
    <location>
        <begin position="3"/>
        <end position="45"/>
    </location>
</feature>
<keyword evidence="2 4" id="KW-0863">Zinc-finger</keyword>
<sequence>MICPICLSVVDGSETYTLIGCRHTLHSNCLRQWIEMNKSTCPYCRREMLKKDKSVIADVSDTTSDMDSDTTSDSDSDRSL</sequence>
<gene>
    <name evidence="7" type="ORF">TNCT_674621</name>
</gene>
<dbReference type="Gene3D" id="3.30.40.10">
    <property type="entry name" value="Zinc/RING finger domain, C3HC4 (zinc finger)"/>
    <property type="match status" value="1"/>
</dbReference>
<evidence type="ECO:0000313" key="8">
    <source>
        <dbReference type="Proteomes" id="UP000887116"/>
    </source>
</evidence>
<dbReference type="OrthoDB" id="8062037at2759"/>
<evidence type="ECO:0000256" key="1">
    <source>
        <dbReference type="ARBA" id="ARBA00022723"/>
    </source>
</evidence>